<name>A0AAE3YAR3_9FLAO</name>
<dbReference type="SUPFAM" id="SSF48403">
    <property type="entry name" value="Ankyrin repeat"/>
    <property type="match status" value="1"/>
</dbReference>
<dbReference type="InterPro" id="IPR036770">
    <property type="entry name" value="Ankyrin_rpt-contain_sf"/>
</dbReference>
<feature type="repeat" description="ANK" evidence="3">
    <location>
        <begin position="94"/>
        <end position="126"/>
    </location>
</feature>
<organism evidence="4 5">
    <name type="scientific">Chryseobacterium rhizosphaerae</name>
    <dbReference type="NCBI Taxonomy" id="395937"/>
    <lineage>
        <taxon>Bacteria</taxon>
        <taxon>Pseudomonadati</taxon>
        <taxon>Bacteroidota</taxon>
        <taxon>Flavobacteriia</taxon>
        <taxon>Flavobacteriales</taxon>
        <taxon>Weeksellaceae</taxon>
        <taxon>Chryseobacterium group</taxon>
        <taxon>Chryseobacterium</taxon>
    </lineage>
</organism>
<dbReference type="RefSeq" id="WP_309946608.1">
    <property type="nucleotide sequence ID" value="NZ_JAVDQY010000003.1"/>
</dbReference>
<protein>
    <submittedName>
        <fullName evidence="4">Ankyrin repeat protein</fullName>
    </submittedName>
</protein>
<gene>
    <name evidence="4" type="ORF">J2787_002564</name>
</gene>
<evidence type="ECO:0000256" key="2">
    <source>
        <dbReference type="ARBA" id="ARBA00023043"/>
    </source>
</evidence>
<evidence type="ECO:0000313" key="5">
    <source>
        <dbReference type="Proteomes" id="UP001184861"/>
    </source>
</evidence>
<dbReference type="Proteomes" id="UP001184861">
    <property type="component" value="Unassembled WGS sequence"/>
</dbReference>
<dbReference type="Pfam" id="PF12796">
    <property type="entry name" value="Ank_2"/>
    <property type="match status" value="1"/>
</dbReference>
<comment type="caution">
    <text evidence="4">The sequence shown here is derived from an EMBL/GenBank/DDBJ whole genome shotgun (WGS) entry which is preliminary data.</text>
</comment>
<evidence type="ECO:0000256" key="1">
    <source>
        <dbReference type="ARBA" id="ARBA00022737"/>
    </source>
</evidence>
<dbReference type="AlphaFoldDB" id="A0AAE3YAR3"/>
<dbReference type="EMBL" id="JAVDQY010000003">
    <property type="protein sequence ID" value="MDR6527172.1"/>
    <property type="molecule type" value="Genomic_DNA"/>
</dbReference>
<sequence>MKLSSIPKKILSLVFGLCTVLFISAQELTHEHKQMLKYDNTAYFPTLVNKENINSCYQIENNAYTLLGLTIKMNSKEVFQKLIDEKADIEKACDGKTPLMFAAKYGNTELLKKLLINGAKKDTKTEKGYTALDYAKKYEKPEAIKLLE</sequence>
<dbReference type="PANTHER" id="PTHR24188">
    <property type="entry name" value="ANKYRIN REPEAT PROTEIN"/>
    <property type="match status" value="1"/>
</dbReference>
<dbReference type="PANTHER" id="PTHR24188:SF29">
    <property type="entry name" value="GH09064P"/>
    <property type="match status" value="1"/>
</dbReference>
<evidence type="ECO:0000256" key="3">
    <source>
        <dbReference type="PROSITE-ProRule" id="PRU00023"/>
    </source>
</evidence>
<keyword evidence="2 3" id="KW-0040">ANK repeat</keyword>
<evidence type="ECO:0000313" key="4">
    <source>
        <dbReference type="EMBL" id="MDR6527172.1"/>
    </source>
</evidence>
<dbReference type="SMART" id="SM00248">
    <property type="entry name" value="ANK"/>
    <property type="match status" value="2"/>
</dbReference>
<dbReference type="InterPro" id="IPR002110">
    <property type="entry name" value="Ankyrin_rpt"/>
</dbReference>
<accession>A0AAE3YAR3</accession>
<keyword evidence="1" id="KW-0677">Repeat</keyword>
<proteinExistence type="predicted"/>
<reference evidence="4" key="1">
    <citation type="submission" date="2023-07" db="EMBL/GenBank/DDBJ databases">
        <title>Sorghum-associated microbial communities from plants grown in Nebraska, USA.</title>
        <authorList>
            <person name="Schachtman D."/>
        </authorList>
    </citation>
    <scope>NUCLEOTIDE SEQUENCE</scope>
    <source>
        <strain evidence="4">DS2360</strain>
    </source>
</reference>
<dbReference type="PROSITE" id="PS50297">
    <property type="entry name" value="ANK_REP_REGION"/>
    <property type="match status" value="1"/>
</dbReference>
<dbReference type="PROSITE" id="PS50088">
    <property type="entry name" value="ANK_REPEAT"/>
    <property type="match status" value="1"/>
</dbReference>
<dbReference type="Gene3D" id="1.25.40.20">
    <property type="entry name" value="Ankyrin repeat-containing domain"/>
    <property type="match status" value="1"/>
</dbReference>